<dbReference type="EMBL" id="CP047897">
    <property type="protein sequence ID" value="QHL88243.1"/>
    <property type="molecule type" value="Genomic_DNA"/>
</dbReference>
<reference evidence="1 2" key="1">
    <citation type="submission" date="2020-01" db="EMBL/GenBank/DDBJ databases">
        <authorList>
            <person name="Kim M."/>
        </authorList>
    </citation>
    <scope>NUCLEOTIDE SEQUENCE [LARGE SCALE GENOMIC DNA]</scope>
    <source>
        <strain evidence="1 2">BT10</strain>
    </source>
</reference>
<sequence>MQKAIKSILMTLLFLFAGVGVVASGLLLREVYLESRYEKLYIRNCHKVKAGMTLEEAKVAMGGSRYYEHLKSFSYETTFEKGKPTAFLLTYPTSGASYTVAIEYDPTTGLVKEVECSGY</sequence>
<proteinExistence type="predicted"/>
<dbReference type="KEGG" id="nib:GU926_12705"/>
<protein>
    <submittedName>
        <fullName evidence="1">Uncharacterized protein</fullName>
    </submittedName>
</protein>
<name>A0A6P1P1T8_9BACT</name>
<evidence type="ECO:0000313" key="1">
    <source>
        <dbReference type="EMBL" id="QHL88243.1"/>
    </source>
</evidence>
<dbReference type="RefSeq" id="WP_160692425.1">
    <property type="nucleotide sequence ID" value="NZ_CP047897.1"/>
</dbReference>
<keyword evidence="2" id="KW-1185">Reference proteome</keyword>
<gene>
    <name evidence="1" type="ORF">GU926_12705</name>
</gene>
<dbReference type="Proteomes" id="UP000464214">
    <property type="component" value="Chromosome"/>
</dbReference>
<dbReference type="AlphaFoldDB" id="A0A6P1P1T8"/>
<organism evidence="1 2">
    <name type="scientific">Nibribacter ruber</name>
    <dbReference type="NCBI Taxonomy" id="2698458"/>
    <lineage>
        <taxon>Bacteria</taxon>
        <taxon>Pseudomonadati</taxon>
        <taxon>Bacteroidota</taxon>
        <taxon>Cytophagia</taxon>
        <taxon>Cytophagales</taxon>
        <taxon>Hymenobacteraceae</taxon>
        <taxon>Nibribacter</taxon>
    </lineage>
</organism>
<evidence type="ECO:0000313" key="2">
    <source>
        <dbReference type="Proteomes" id="UP000464214"/>
    </source>
</evidence>
<accession>A0A6P1P1T8</accession>